<keyword evidence="4" id="KW-1185">Reference proteome</keyword>
<evidence type="ECO:0000313" key="4">
    <source>
        <dbReference type="Proteomes" id="UP000219048"/>
    </source>
</evidence>
<dbReference type="OrthoDB" id="1439272at2"/>
<proteinExistence type="predicted"/>
<keyword evidence="1" id="KW-0175">Coiled coil</keyword>
<keyword evidence="2" id="KW-1133">Transmembrane helix</keyword>
<evidence type="ECO:0000256" key="2">
    <source>
        <dbReference type="SAM" id="Phobius"/>
    </source>
</evidence>
<feature type="coiled-coil region" evidence="1">
    <location>
        <begin position="116"/>
        <end position="171"/>
    </location>
</feature>
<sequence length="182" mass="21314">MMDNFEKHIKENKQAFDVHKVDRDKLWGNITSQLDEEEKGKVIPLWRSNKLRIAASIILLIGLSLTAFLTINNPSSNTMDGYATEELFEIDMHYKNLVYQQVQLVKNHPSLAAKDKEEFLSFMDELDKEYEQLKLEMQSNLDNELVLEAIVNNYKKRIELIENLLKQINASKNEMDYEGYIL</sequence>
<protein>
    <recommendedName>
        <fullName evidence="5">Anti-sigma factor</fullName>
    </recommendedName>
</protein>
<dbReference type="Proteomes" id="UP000219048">
    <property type="component" value="Unassembled WGS sequence"/>
</dbReference>
<evidence type="ECO:0008006" key="5">
    <source>
        <dbReference type="Google" id="ProtNLM"/>
    </source>
</evidence>
<name>A0A285MFE2_9FLAO</name>
<reference evidence="4" key="1">
    <citation type="submission" date="2017-09" db="EMBL/GenBank/DDBJ databases">
        <authorList>
            <person name="Varghese N."/>
            <person name="Submissions S."/>
        </authorList>
    </citation>
    <scope>NUCLEOTIDE SEQUENCE [LARGE SCALE GENOMIC DNA]</scope>
    <source>
        <strain evidence="4">DSM 25885</strain>
    </source>
</reference>
<evidence type="ECO:0000313" key="3">
    <source>
        <dbReference type="EMBL" id="SNY95443.1"/>
    </source>
</evidence>
<keyword evidence="2" id="KW-0472">Membrane</keyword>
<accession>A0A285MFE2</accession>
<dbReference type="AlphaFoldDB" id="A0A285MFE2"/>
<organism evidence="3 4">
    <name type="scientific">Flagellimonas pacifica</name>
    <dbReference type="NCBI Taxonomy" id="1247520"/>
    <lineage>
        <taxon>Bacteria</taxon>
        <taxon>Pseudomonadati</taxon>
        <taxon>Bacteroidota</taxon>
        <taxon>Flavobacteriia</taxon>
        <taxon>Flavobacteriales</taxon>
        <taxon>Flavobacteriaceae</taxon>
        <taxon>Flagellimonas</taxon>
    </lineage>
</organism>
<keyword evidence="2" id="KW-0812">Transmembrane</keyword>
<dbReference type="RefSeq" id="WP_133067209.1">
    <property type="nucleotide sequence ID" value="NZ_OBEH01000001.1"/>
</dbReference>
<dbReference type="EMBL" id="OBEH01000001">
    <property type="protein sequence ID" value="SNY95443.1"/>
    <property type="molecule type" value="Genomic_DNA"/>
</dbReference>
<evidence type="ECO:0000256" key="1">
    <source>
        <dbReference type="SAM" id="Coils"/>
    </source>
</evidence>
<gene>
    <name evidence="3" type="ORF">SAMN06265377_1112</name>
</gene>
<feature type="transmembrane region" description="Helical" evidence="2">
    <location>
        <begin position="51"/>
        <end position="71"/>
    </location>
</feature>